<dbReference type="EMBL" id="BMHB01000001">
    <property type="protein sequence ID" value="GGI11500.1"/>
    <property type="molecule type" value="Genomic_DNA"/>
</dbReference>
<keyword evidence="2" id="KW-1185">Reference proteome</keyword>
<protein>
    <submittedName>
        <fullName evidence="1">Uncharacterized protein</fullName>
    </submittedName>
</protein>
<dbReference type="Proteomes" id="UP000626244">
    <property type="component" value="Unassembled WGS sequence"/>
</dbReference>
<dbReference type="OrthoDB" id="2663964at2"/>
<comment type="caution">
    <text evidence="1">The sequence shown here is derived from an EMBL/GenBank/DDBJ whole genome shotgun (WGS) entry which is preliminary data.</text>
</comment>
<dbReference type="RefSeq" id="WP_087999063.1">
    <property type="nucleotide sequence ID" value="NZ_BMHB01000001.1"/>
</dbReference>
<evidence type="ECO:0000313" key="2">
    <source>
        <dbReference type="Proteomes" id="UP000626244"/>
    </source>
</evidence>
<dbReference type="AlphaFoldDB" id="A0A8J3EX46"/>
<evidence type="ECO:0000313" key="1">
    <source>
        <dbReference type="EMBL" id="GGI11500.1"/>
    </source>
</evidence>
<gene>
    <name evidence="1" type="ORF">GCM10007380_08150</name>
</gene>
<name>A0A8J3EX46_9BACI</name>
<reference evidence="2" key="1">
    <citation type="journal article" date="2019" name="Int. J. Syst. Evol. Microbiol.">
        <title>The Global Catalogue of Microorganisms (GCM) 10K type strain sequencing project: providing services to taxonomists for standard genome sequencing and annotation.</title>
        <authorList>
            <consortium name="The Broad Institute Genomics Platform"/>
            <consortium name="The Broad Institute Genome Sequencing Center for Infectious Disease"/>
            <person name="Wu L."/>
            <person name="Ma J."/>
        </authorList>
    </citation>
    <scope>NUCLEOTIDE SEQUENCE [LARGE SCALE GENOMIC DNA]</scope>
    <source>
        <strain evidence="2">CGMCC 1.14993</strain>
    </source>
</reference>
<accession>A0A8J3EX46</accession>
<organism evidence="1 2">
    <name type="scientific">Gottfriedia solisilvae</name>
    <dbReference type="NCBI Taxonomy" id="1516104"/>
    <lineage>
        <taxon>Bacteria</taxon>
        <taxon>Bacillati</taxon>
        <taxon>Bacillota</taxon>
        <taxon>Bacilli</taxon>
        <taxon>Bacillales</taxon>
        <taxon>Bacillaceae</taxon>
        <taxon>Gottfriedia</taxon>
    </lineage>
</organism>
<proteinExistence type="predicted"/>
<sequence>MIKRSKLYIIGISALIILSTYISPSLSIRSYMFIKGHPIVAFSKLEYIGNDKMYGKGYYSEGWEDRLTGSGVSYFYAKRSIIGMYWVSSGSGP</sequence>